<evidence type="ECO:0000313" key="1">
    <source>
        <dbReference type="EMBL" id="JAD27337.1"/>
    </source>
</evidence>
<reference evidence="1" key="2">
    <citation type="journal article" date="2015" name="Data Brief">
        <title>Shoot transcriptome of the giant reed, Arundo donax.</title>
        <authorList>
            <person name="Barrero R.A."/>
            <person name="Guerrero F.D."/>
            <person name="Moolhuijzen P."/>
            <person name="Goolsby J.A."/>
            <person name="Tidwell J."/>
            <person name="Bellgard S.E."/>
            <person name="Bellgard M.I."/>
        </authorList>
    </citation>
    <scope>NUCLEOTIDE SEQUENCE</scope>
    <source>
        <tissue evidence="1">Shoot tissue taken approximately 20 cm above the soil surface</tissue>
    </source>
</reference>
<reference evidence="1" key="1">
    <citation type="submission" date="2014-09" db="EMBL/GenBank/DDBJ databases">
        <authorList>
            <person name="Magalhaes I.L.F."/>
            <person name="Oliveira U."/>
            <person name="Santos F.R."/>
            <person name="Vidigal T.H.D.A."/>
            <person name="Brescovit A.D."/>
            <person name="Santos A.J."/>
        </authorList>
    </citation>
    <scope>NUCLEOTIDE SEQUENCE</scope>
    <source>
        <tissue evidence="1">Shoot tissue taken approximately 20 cm above the soil surface</tissue>
    </source>
</reference>
<sequence>MIPKPRPTPIQVGQTSDGQPNSSFISILLFSLLSF</sequence>
<protein>
    <submittedName>
        <fullName evidence="1">Uncharacterized protein</fullName>
    </submittedName>
</protein>
<proteinExistence type="predicted"/>
<name>A0A0A8YXI5_ARUDO</name>
<accession>A0A0A8YXI5</accession>
<dbReference type="EMBL" id="GBRH01270558">
    <property type="protein sequence ID" value="JAD27337.1"/>
    <property type="molecule type" value="Transcribed_RNA"/>
</dbReference>
<dbReference type="AlphaFoldDB" id="A0A0A8YXI5"/>
<organism evidence="1">
    <name type="scientific">Arundo donax</name>
    <name type="common">Giant reed</name>
    <name type="synonym">Donax arundinaceus</name>
    <dbReference type="NCBI Taxonomy" id="35708"/>
    <lineage>
        <taxon>Eukaryota</taxon>
        <taxon>Viridiplantae</taxon>
        <taxon>Streptophyta</taxon>
        <taxon>Embryophyta</taxon>
        <taxon>Tracheophyta</taxon>
        <taxon>Spermatophyta</taxon>
        <taxon>Magnoliopsida</taxon>
        <taxon>Liliopsida</taxon>
        <taxon>Poales</taxon>
        <taxon>Poaceae</taxon>
        <taxon>PACMAD clade</taxon>
        <taxon>Arundinoideae</taxon>
        <taxon>Arundineae</taxon>
        <taxon>Arundo</taxon>
    </lineage>
</organism>